<dbReference type="SUPFAM" id="SSF51338">
    <property type="entry name" value="Composite domain of metallo-dependent hydrolases"/>
    <property type="match status" value="2"/>
</dbReference>
<dbReference type="GO" id="GO:0046872">
    <property type="term" value="F:metal ion binding"/>
    <property type="evidence" value="ECO:0007669"/>
    <property type="project" value="UniProtKB-KW"/>
</dbReference>
<dbReference type="OrthoDB" id="9815027at2"/>
<dbReference type="NCBIfam" id="NF005748">
    <property type="entry name" value="PRK07572.1"/>
    <property type="match status" value="1"/>
</dbReference>
<dbReference type="InterPro" id="IPR052349">
    <property type="entry name" value="Metallo-hydrolase_Enzymes"/>
</dbReference>
<dbReference type="RefSeq" id="WP_110395332.1">
    <property type="nucleotide sequence ID" value="NZ_JBHUHB010000001.1"/>
</dbReference>
<dbReference type="InterPro" id="IPR013108">
    <property type="entry name" value="Amidohydro_3"/>
</dbReference>
<evidence type="ECO:0000256" key="2">
    <source>
        <dbReference type="ARBA" id="ARBA00022801"/>
    </source>
</evidence>
<dbReference type="InterPro" id="IPR011059">
    <property type="entry name" value="Metal-dep_hydrolase_composite"/>
</dbReference>
<evidence type="ECO:0000259" key="3">
    <source>
        <dbReference type="Pfam" id="PF07969"/>
    </source>
</evidence>
<dbReference type="GO" id="GO:0016814">
    <property type="term" value="F:hydrolase activity, acting on carbon-nitrogen (but not peptide) bonds, in cyclic amidines"/>
    <property type="evidence" value="ECO:0007669"/>
    <property type="project" value="TreeGrafter"/>
</dbReference>
<reference evidence="4 5" key="1">
    <citation type="submission" date="2018-05" db="EMBL/GenBank/DDBJ databases">
        <title>Genomic Encyclopedia of Type Strains, Phase IV (KMG-IV): sequencing the most valuable type-strain genomes for metagenomic binning, comparative biology and taxonomic classification.</title>
        <authorList>
            <person name="Goeker M."/>
        </authorList>
    </citation>
    <scope>NUCLEOTIDE SEQUENCE [LARGE SCALE GENOMIC DNA]</scope>
    <source>
        <strain evidence="4 5">DSM 28556</strain>
    </source>
</reference>
<protein>
    <submittedName>
        <fullName evidence="4">Cytosine deaminase</fullName>
    </submittedName>
</protein>
<accession>A0A2V3W4C8</accession>
<evidence type="ECO:0000313" key="4">
    <source>
        <dbReference type="EMBL" id="PXW87105.1"/>
    </source>
</evidence>
<feature type="domain" description="Amidohydrolase 3" evidence="3">
    <location>
        <begin position="39"/>
        <end position="400"/>
    </location>
</feature>
<keyword evidence="5" id="KW-1185">Reference proteome</keyword>
<dbReference type="Gene3D" id="3.20.20.140">
    <property type="entry name" value="Metal-dependent hydrolases"/>
    <property type="match status" value="1"/>
</dbReference>
<dbReference type="PANTHER" id="PTHR32027:SF0">
    <property type="entry name" value="CYTOSINE DEAMINASE"/>
    <property type="match status" value="1"/>
</dbReference>
<dbReference type="PANTHER" id="PTHR32027">
    <property type="entry name" value="CYTOSINE DEAMINASE"/>
    <property type="match status" value="1"/>
</dbReference>
<evidence type="ECO:0000256" key="1">
    <source>
        <dbReference type="ARBA" id="ARBA00022723"/>
    </source>
</evidence>
<dbReference type="GO" id="GO:0019239">
    <property type="term" value="F:deaminase activity"/>
    <property type="evidence" value="ECO:0007669"/>
    <property type="project" value="UniProtKB-ARBA"/>
</dbReference>
<dbReference type="CDD" id="cd01293">
    <property type="entry name" value="Bact_CD"/>
    <property type="match status" value="1"/>
</dbReference>
<keyword evidence="2" id="KW-0378">Hydrolase</keyword>
<dbReference type="SUPFAM" id="SSF51556">
    <property type="entry name" value="Metallo-dependent hydrolases"/>
    <property type="match status" value="1"/>
</dbReference>
<evidence type="ECO:0000313" key="5">
    <source>
        <dbReference type="Proteomes" id="UP000247978"/>
    </source>
</evidence>
<dbReference type="Pfam" id="PF07969">
    <property type="entry name" value="Amidohydro_3"/>
    <property type="match status" value="1"/>
</dbReference>
<comment type="caution">
    <text evidence="4">The sequence shown here is derived from an EMBL/GenBank/DDBJ whole genome shotgun (WGS) entry which is preliminary data.</text>
</comment>
<proteinExistence type="predicted"/>
<name>A0A2V3W4C8_9BACI</name>
<dbReference type="EMBL" id="QJJQ01000006">
    <property type="protein sequence ID" value="PXW87105.1"/>
    <property type="molecule type" value="Genomic_DNA"/>
</dbReference>
<dbReference type="Gene3D" id="2.30.40.10">
    <property type="entry name" value="Urease, subunit C, domain 1"/>
    <property type="match status" value="1"/>
</dbReference>
<gene>
    <name evidence="4" type="ORF">DFR56_106175</name>
</gene>
<keyword evidence="1" id="KW-0479">Metal-binding</keyword>
<sequence>MDLIIRNAKVKSQESTVDIGIKDGKFVQITETIQEKAMKEIDALENLVRPPFVESHIHLDSALSVGNPRYNQSGTLLEAIDIWGEYKTNFSKEDVKTRAKQAIQWLIANGVLHIRAHTDSTEPNLRTMKAILELKEELKQYVDLQVVAFPQDGIFAYQGMDSLLEEAIKMGADVVGGLPQAELTREDGIKSIQYVFDLAEKYDKLIDIHTDETGDDQSRFTEVIAKFTIERDMAGLVTASHTTAMHNYHNDYAAKLIHTIRRAGVNIVTNPFSNALLQNRLDGYPKKRGTTRVDELLASGVNVSIGNDNLMDPFGPIGKGSMLQAAHLLLHTAHLSGEKQIGQLFQMISHNGAKTLHISDGYGIKEGNKADCIILDATDEKEAIRLTSECLYVIRCGKVISETKPAKRVVRMDNDSFQIDFKK</sequence>
<dbReference type="InterPro" id="IPR032466">
    <property type="entry name" value="Metal_Hydrolase"/>
</dbReference>
<dbReference type="NCBIfam" id="NF006685">
    <property type="entry name" value="PRK09230.1"/>
    <property type="match status" value="1"/>
</dbReference>
<dbReference type="Proteomes" id="UP000247978">
    <property type="component" value="Unassembled WGS sequence"/>
</dbReference>
<dbReference type="AlphaFoldDB" id="A0A2V3W4C8"/>
<dbReference type="FunFam" id="3.20.20.140:FF:000019">
    <property type="entry name" value="Cytosine deaminase"/>
    <property type="match status" value="1"/>
</dbReference>
<organism evidence="4 5">
    <name type="scientific">Pseudogracilibacillus auburnensis</name>
    <dbReference type="NCBI Taxonomy" id="1494959"/>
    <lineage>
        <taxon>Bacteria</taxon>
        <taxon>Bacillati</taxon>
        <taxon>Bacillota</taxon>
        <taxon>Bacilli</taxon>
        <taxon>Bacillales</taxon>
        <taxon>Bacillaceae</taxon>
        <taxon>Pseudogracilibacillus</taxon>
    </lineage>
</organism>